<dbReference type="NCBIfam" id="NF004283">
    <property type="entry name" value="PRK05692.1"/>
    <property type="match status" value="1"/>
</dbReference>
<dbReference type="SUPFAM" id="SSF51569">
    <property type="entry name" value="Aldolase"/>
    <property type="match status" value="1"/>
</dbReference>
<keyword evidence="3 5" id="KW-0456">Lyase</keyword>
<sequence>MKLPQSVVLNEIGPRLQLQNNLHLSNEQKLNWIHLLAESGVPNIEVSSFVRTNQKKDFNDAAELVLKLKKKESCHYSVLIPNKRGLTRAFVVDADQVNMFISSSETYNQFTKEATIQQTVQEIKKMVNECKDHGKSTRVYITTVFGCPFEGNISIQKTIKLANQLIDIAIDEISFVDSVGKATPPQIQLFLEDLLKTVPSDRCSMQFYNTYGRAISNVYTSLAYGIHRFDSSNGGYGGLFPSNEKNQMVATEDILSLLTQLGIYTSIDEQSLQHATQYIVNELTVDPTSKLFSVMKNKKHPK</sequence>
<keyword evidence="6" id="KW-1185">Reference proteome</keyword>
<reference evidence="6" key="1">
    <citation type="journal article" date="2019" name="Int. J. Syst. Evol. Microbiol.">
        <title>The Global Catalogue of Microorganisms (GCM) 10K type strain sequencing project: providing services to taxonomists for standard genome sequencing and annotation.</title>
        <authorList>
            <consortium name="The Broad Institute Genomics Platform"/>
            <consortium name="The Broad Institute Genome Sequencing Center for Infectious Disease"/>
            <person name="Wu L."/>
            <person name="Ma J."/>
        </authorList>
    </citation>
    <scope>NUCLEOTIDE SEQUENCE [LARGE SCALE GENOMIC DNA]</scope>
    <source>
        <strain evidence="6">CGMCC 1.14993</strain>
    </source>
</reference>
<dbReference type="GO" id="GO:0046872">
    <property type="term" value="F:metal ion binding"/>
    <property type="evidence" value="ECO:0007669"/>
    <property type="project" value="UniProtKB-KW"/>
</dbReference>
<dbReference type="Proteomes" id="UP000626244">
    <property type="component" value="Unassembled WGS sequence"/>
</dbReference>
<dbReference type="PROSITE" id="PS50991">
    <property type="entry name" value="PYR_CT"/>
    <property type="match status" value="1"/>
</dbReference>
<evidence type="ECO:0000259" key="4">
    <source>
        <dbReference type="PROSITE" id="PS50991"/>
    </source>
</evidence>
<evidence type="ECO:0000256" key="3">
    <source>
        <dbReference type="ARBA" id="ARBA00023239"/>
    </source>
</evidence>
<dbReference type="GO" id="GO:0004419">
    <property type="term" value="F:hydroxymethylglutaryl-CoA lyase activity"/>
    <property type="evidence" value="ECO:0007669"/>
    <property type="project" value="TreeGrafter"/>
</dbReference>
<dbReference type="EMBL" id="BMHB01000001">
    <property type="protein sequence ID" value="GGI12555.1"/>
    <property type="molecule type" value="Genomic_DNA"/>
</dbReference>
<feature type="domain" description="Pyruvate carboxyltransferase" evidence="4">
    <location>
        <begin position="6"/>
        <end position="273"/>
    </location>
</feature>
<name>A0A8J3AGQ9_9BACI</name>
<dbReference type="InterPro" id="IPR000891">
    <property type="entry name" value="PYR_CT"/>
</dbReference>
<dbReference type="Gene3D" id="3.20.20.70">
    <property type="entry name" value="Aldolase class I"/>
    <property type="match status" value="1"/>
</dbReference>
<evidence type="ECO:0000256" key="2">
    <source>
        <dbReference type="ARBA" id="ARBA00022723"/>
    </source>
</evidence>
<comment type="caution">
    <text evidence="5">The sequence shown here is derived from an EMBL/GenBank/DDBJ whole genome shotgun (WGS) entry which is preliminary data.</text>
</comment>
<accession>A0A8J3AGQ9</accession>
<dbReference type="PANTHER" id="PTHR42738:SF7">
    <property type="entry name" value="HYDROXYMETHYLGLUTARYL-COA LYASE"/>
    <property type="match status" value="1"/>
</dbReference>
<dbReference type="AlphaFoldDB" id="A0A8J3AGQ9"/>
<dbReference type="GO" id="GO:0006552">
    <property type="term" value="P:L-leucine catabolic process"/>
    <property type="evidence" value="ECO:0007669"/>
    <property type="project" value="TreeGrafter"/>
</dbReference>
<keyword evidence="2" id="KW-0479">Metal-binding</keyword>
<comment type="similarity">
    <text evidence="1">Belongs to the HMG-CoA lyase family.</text>
</comment>
<dbReference type="RefSeq" id="WP_158093129.1">
    <property type="nucleotide sequence ID" value="NZ_BMHB01000001.1"/>
</dbReference>
<dbReference type="InterPro" id="IPR013785">
    <property type="entry name" value="Aldolase_TIM"/>
</dbReference>
<dbReference type="PANTHER" id="PTHR42738">
    <property type="entry name" value="HYDROXYMETHYLGLUTARYL-COA LYASE"/>
    <property type="match status" value="1"/>
</dbReference>
<dbReference type="InterPro" id="IPR043594">
    <property type="entry name" value="HMGL"/>
</dbReference>
<dbReference type="Pfam" id="PF00682">
    <property type="entry name" value="HMGL-like"/>
    <property type="match status" value="1"/>
</dbReference>
<dbReference type="OrthoDB" id="2808004at2"/>
<proteinExistence type="inferred from homology"/>
<dbReference type="GO" id="GO:0046951">
    <property type="term" value="P:ketone body biosynthetic process"/>
    <property type="evidence" value="ECO:0007669"/>
    <property type="project" value="TreeGrafter"/>
</dbReference>
<evidence type="ECO:0000313" key="5">
    <source>
        <dbReference type="EMBL" id="GGI12555.1"/>
    </source>
</evidence>
<protein>
    <submittedName>
        <fullName evidence="5">Hydroxymethylglutaryl-CoA lyase</fullName>
    </submittedName>
</protein>
<evidence type="ECO:0000256" key="1">
    <source>
        <dbReference type="ARBA" id="ARBA00009405"/>
    </source>
</evidence>
<organism evidence="5 6">
    <name type="scientific">Gottfriedia solisilvae</name>
    <dbReference type="NCBI Taxonomy" id="1516104"/>
    <lineage>
        <taxon>Bacteria</taxon>
        <taxon>Bacillati</taxon>
        <taxon>Bacillota</taxon>
        <taxon>Bacilli</taxon>
        <taxon>Bacillales</taxon>
        <taxon>Bacillaceae</taxon>
        <taxon>Gottfriedia</taxon>
    </lineage>
</organism>
<evidence type="ECO:0000313" key="6">
    <source>
        <dbReference type="Proteomes" id="UP000626244"/>
    </source>
</evidence>
<gene>
    <name evidence="5" type="ORF">GCM10007380_13500</name>
</gene>